<reference evidence="1 2" key="1">
    <citation type="submission" date="2014-04" db="EMBL/GenBank/DDBJ databases">
        <authorList>
            <consortium name="DOE Joint Genome Institute"/>
            <person name="Kuo A."/>
            <person name="Gay G."/>
            <person name="Dore J."/>
            <person name="Kohler A."/>
            <person name="Nagy L.G."/>
            <person name="Floudas D."/>
            <person name="Copeland A."/>
            <person name="Barry K.W."/>
            <person name="Cichocki N."/>
            <person name="Veneault-Fourrey C."/>
            <person name="LaButti K."/>
            <person name="Lindquist E.A."/>
            <person name="Lipzen A."/>
            <person name="Lundell T."/>
            <person name="Morin E."/>
            <person name="Murat C."/>
            <person name="Sun H."/>
            <person name="Tunlid A."/>
            <person name="Henrissat B."/>
            <person name="Grigoriev I.V."/>
            <person name="Hibbett D.S."/>
            <person name="Martin F."/>
            <person name="Nordberg H.P."/>
            <person name="Cantor M.N."/>
            <person name="Hua S.X."/>
        </authorList>
    </citation>
    <scope>NUCLEOTIDE SEQUENCE [LARGE SCALE GENOMIC DNA]</scope>
    <source>
        <strain evidence="2">h7</strain>
    </source>
</reference>
<sequence length="124" mass="14145">MLLYLSDVKPHGILYDVLQQCNLGSERRLRLSSVNPVPSTNSAYREHTLNTNIVLPWETPSGSISFVGMLHVTYEEKARKNTSRQGPCICISFAHFMALKATWRHFDCGYPWEIFITLVGVVHH</sequence>
<proteinExistence type="predicted"/>
<accession>A0A0C3CNK8</accession>
<dbReference type="Proteomes" id="UP000053424">
    <property type="component" value="Unassembled WGS sequence"/>
</dbReference>
<keyword evidence="2" id="KW-1185">Reference proteome</keyword>
<evidence type="ECO:0000313" key="2">
    <source>
        <dbReference type="Proteomes" id="UP000053424"/>
    </source>
</evidence>
<protein>
    <submittedName>
        <fullName evidence="1">Uncharacterized protein</fullName>
    </submittedName>
</protein>
<name>A0A0C3CNK8_HEBCY</name>
<dbReference type="AlphaFoldDB" id="A0A0C3CNK8"/>
<reference evidence="2" key="2">
    <citation type="submission" date="2015-01" db="EMBL/GenBank/DDBJ databases">
        <title>Evolutionary Origins and Diversification of the Mycorrhizal Mutualists.</title>
        <authorList>
            <consortium name="DOE Joint Genome Institute"/>
            <consortium name="Mycorrhizal Genomics Consortium"/>
            <person name="Kohler A."/>
            <person name="Kuo A."/>
            <person name="Nagy L.G."/>
            <person name="Floudas D."/>
            <person name="Copeland A."/>
            <person name="Barry K.W."/>
            <person name="Cichocki N."/>
            <person name="Veneault-Fourrey C."/>
            <person name="LaButti K."/>
            <person name="Lindquist E.A."/>
            <person name="Lipzen A."/>
            <person name="Lundell T."/>
            <person name="Morin E."/>
            <person name="Murat C."/>
            <person name="Riley R."/>
            <person name="Ohm R."/>
            <person name="Sun H."/>
            <person name="Tunlid A."/>
            <person name="Henrissat B."/>
            <person name="Grigoriev I.V."/>
            <person name="Hibbett D.S."/>
            <person name="Martin F."/>
        </authorList>
    </citation>
    <scope>NUCLEOTIDE SEQUENCE [LARGE SCALE GENOMIC DNA]</scope>
    <source>
        <strain evidence="2">h7</strain>
    </source>
</reference>
<evidence type="ECO:0000313" key="1">
    <source>
        <dbReference type="EMBL" id="KIM45411.1"/>
    </source>
</evidence>
<dbReference type="HOGENOM" id="CLU_2004214_0_0_1"/>
<organism evidence="1 2">
    <name type="scientific">Hebeloma cylindrosporum</name>
    <dbReference type="NCBI Taxonomy" id="76867"/>
    <lineage>
        <taxon>Eukaryota</taxon>
        <taxon>Fungi</taxon>
        <taxon>Dikarya</taxon>
        <taxon>Basidiomycota</taxon>
        <taxon>Agaricomycotina</taxon>
        <taxon>Agaricomycetes</taxon>
        <taxon>Agaricomycetidae</taxon>
        <taxon>Agaricales</taxon>
        <taxon>Agaricineae</taxon>
        <taxon>Hymenogastraceae</taxon>
        <taxon>Hebeloma</taxon>
    </lineage>
</organism>
<dbReference type="EMBL" id="KN831772">
    <property type="protein sequence ID" value="KIM45411.1"/>
    <property type="molecule type" value="Genomic_DNA"/>
</dbReference>
<gene>
    <name evidence="1" type="ORF">M413DRAFT_442083</name>
</gene>